<evidence type="ECO:0000313" key="11">
    <source>
        <dbReference type="EMBL" id="AQQ71371.1"/>
    </source>
</evidence>
<evidence type="ECO:0000256" key="2">
    <source>
        <dbReference type="ARBA" id="ARBA00006363"/>
    </source>
</evidence>
<name>A0A1Q2MCJ2_9BACT</name>
<dbReference type="Pfam" id="PF00665">
    <property type="entry name" value="rve"/>
    <property type="match status" value="1"/>
</dbReference>
<sequence length="325" mass="37713">MRAYKQLTEDDRIEIYAMKQAGNQQKQIAAALGVSPSTISRELARNTGLRGYRPKQAQQKALYRRMAARKAVKMKPETIEYIESRLRQQHSPEQIAKRMKTDPHWQGPAVSHERIYQHIWQDKARGETLYTHLRIAGTKQRRKRRNSRDRRGTIKNRVGIEKRPPVVERKNRIGDWEGDTVVGKNHQGALVTLVDRKSKLTLIGKVDRYTAEAVERTIIALIGTLPRRTYTLTVDNGKEFSNHESIAHNLKIKVFFADPYSAWQRGLNENTNGLIRQYVPKGSDIRMLTNQKIEHIMNRLNNRPRKSLGFLTPNEVFYKRKKLTG</sequence>
<dbReference type="Proteomes" id="UP000188181">
    <property type="component" value="Chromosome"/>
</dbReference>
<dbReference type="KEGG" id="pbas:SMSP2_02562"/>
<dbReference type="InterPro" id="IPR053392">
    <property type="entry name" value="Transposase_IS30-like"/>
</dbReference>
<dbReference type="PANTHER" id="PTHR10948">
    <property type="entry name" value="TRANSPOSASE"/>
    <property type="match status" value="1"/>
</dbReference>
<dbReference type="KEGG" id="pbas:SMSP2_01680"/>
<evidence type="ECO:0000313" key="8">
    <source>
        <dbReference type="EMBL" id="AQQ70980.1"/>
    </source>
</evidence>
<dbReference type="KEGG" id="pbas:SMSP2_02205"/>
<evidence type="ECO:0000313" key="12">
    <source>
        <dbReference type="EMBL" id="AQQ71826.1"/>
    </source>
</evidence>
<dbReference type="STRING" id="1851148.SMSP2_00738"/>
<dbReference type="InterPro" id="IPR025246">
    <property type="entry name" value="IS30-like_HTH"/>
</dbReference>
<evidence type="ECO:0000313" key="13">
    <source>
        <dbReference type="EMBL" id="AQQ72181.1"/>
    </source>
</evidence>
<dbReference type="EMBL" id="CP019646">
    <property type="protein sequence ID" value="AQQ70989.1"/>
    <property type="molecule type" value="Genomic_DNA"/>
</dbReference>
<dbReference type="InterPro" id="IPR036397">
    <property type="entry name" value="RNaseH_sf"/>
</dbReference>
<evidence type="ECO:0000256" key="4">
    <source>
        <dbReference type="ARBA" id="ARBA00023125"/>
    </source>
</evidence>
<dbReference type="EMBL" id="CP019646">
    <property type="protein sequence ID" value="AQQ71371.1"/>
    <property type="molecule type" value="Genomic_DNA"/>
</dbReference>
<dbReference type="OrthoDB" id="216184at2"/>
<dbReference type="NCBIfam" id="NF033563">
    <property type="entry name" value="transpos_IS30"/>
    <property type="match status" value="1"/>
</dbReference>
<evidence type="ECO:0000313" key="10">
    <source>
        <dbReference type="EMBL" id="AQQ71309.1"/>
    </source>
</evidence>
<dbReference type="GO" id="GO:0003677">
    <property type="term" value="F:DNA binding"/>
    <property type="evidence" value="ECO:0007669"/>
    <property type="project" value="UniProtKB-KW"/>
</dbReference>
<evidence type="ECO:0000259" key="6">
    <source>
        <dbReference type="PROSITE" id="PS50994"/>
    </source>
</evidence>
<dbReference type="InterPro" id="IPR009057">
    <property type="entry name" value="Homeodomain-like_sf"/>
</dbReference>
<dbReference type="KEGG" id="pbas:SMSP2_01744"/>
<dbReference type="Gene3D" id="1.10.10.60">
    <property type="entry name" value="Homeodomain-like"/>
    <property type="match status" value="1"/>
</dbReference>
<feature type="domain" description="Integrase catalytic" evidence="6">
    <location>
        <begin position="160"/>
        <end position="321"/>
    </location>
</feature>
<dbReference type="EMBL" id="CP019646">
    <property type="protein sequence ID" value="AQQ71309.1"/>
    <property type="molecule type" value="Genomic_DNA"/>
</dbReference>
<comment type="function">
    <text evidence="1">Required for the transposition of the insertion element.</text>
</comment>
<dbReference type="EMBL" id="CP019646">
    <property type="protein sequence ID" value="AQQ70980.1"/>
    <property type="molecule type" value="Genomic_DNA"/>
</dbReference>
<evidence type="ECO:0000256" key="3">
    <source>
        <dbReference type="ARBA" id="ARBA00022578"/>
    </source>
</evidence>
<reference evidence="15" key="2">
    <citation type="submission" date="2017-02" db="EMBL/GenBank/DDBJ databases">
        <title>Comparative genomics and description of representatives of a novel lineage of planctomycetes thriving in anoxic sediments.</title>
        <authorList>
            <person name="Spring S."/>
            <person name="Bunk B."/>
            <person name="Sproer C."/>
        </authorList>
    </citation>
    <scope>NUCLEOTIDE SEQUENCE [LARGE SCALE GENOMIC DNA]</scope>
    <source>
        <strain evidence="15">SM-Chi-D1</strain>
    </source>
</reference>
<dbReference type="GO" id="GO:0006313">
    <property type="term" value="P:DNA transposition"/>
    <property type="evidence" value="ECO:0007669"/>
    <property type="project" value="InterPro"/>
</dbReference>
<dbReference type="KEGG" id="pbas:SMSP2_01353"/>
<dbReference type="EMBL" id="CP019646">
    <property type="protein sequence ID" value="AQQ70390.1"/>
    <property type="molecule type" value="Genomic_DNA"/>
</dbReference>
<reference evidence="7" key="1">
    <citation type="submission" date="2017-02" db="EMBL/GenBank/DDBJ databases">
        <title>Comparative genomics and description of representatives of a novel lineage of planctomycetes thriving in anoxic sediments.</title>
        <authorList>
            <person name="Spring S."/>
            <person name="Bunk B."/>
            <person name="Sproer C."/>
            <person name="Klenk H.-P."/>
        </authorList>
    </citation>
    <scope>NUCLEOTIDE SEQUENCE [LARGE SCALE GENOMIC DNA]</scope>
    <source>
        <strain evidence="7">SM-Chi-D1</strain>
    </source>
</reference>
<dbReference type="PROSITE" id="PS50994">
    <property type="entry name" value="INTEGRASE"/>
    <property type="match status" value="1"/>
</dbReference>
<comment type="similarity">
    <text evidence="2">Belongs to the transposase IS30 family.</text>
</comment>
<evidence type="ECO:0000313" key="15">
    <source>
        <dbReference type="Proteomes" id="UP000188181"/>
    </source>
</evidence>
<evidence type="ECO:0000256" key="5">
    <source>
        <dbReference type="ARBA" id="ARBA00023172"/>
    </source>
</evidence>
<keyword evidence="3" id="KW-0815">Transposition</keyword>
<dbReference type="InterPro" id="IPR012337">
    <property type="entry name" value="RNaseH-like_sf"/>
</dbReference>
<protein>
    <submittedName>
        <fullName evidence="7">Transposase, IS30 family</fullName>
    </submittedName>
</protein>
<keyword evidence="15" id="KW-1185">Reference proteome</keyword>
<dbReference type="KEGG" id="pbas:SMSP2_01344"/>
<dbReference type="GO" id="GO:0005829">
    <property type="term" value="C:cytosol"/>
    <property type="evidence" value="ECO:0007669"/>
    <property type="project" value="TreeGrafter"/>
</dbReference>
<dbReference type="InterPro" id="IPR001598">
    <property type="entry name" value="Transposase_IS30_CS"/>
</dbReference>
<evidence type="ECO:0000313" key="7">
    <source>
        <dbReference type="EMBL" id="AQQ70390.1"/>
    </source>
</evidence>
<proteinExistence type="inferred from homology"/>
<organism evidence="7 15">
    <name type="scientific">Limihaloglobus sulfuriphilus</name>
    <dbReference type="NCBI Taxonomy" id="1851148"/>
    <lineage>
        <taxon>Bacteria</taxon>
        <taxon>Pseudomonadati</taxon>
        <taxon>Planctomycetota</taxon>
        <taxon>Phycisphaerae</taxon>
        <taxon>Sedimentisphaerales</taxon>
        <taxon>Sedimentisphaeraceae</taxon>
        <taxon>Limihaloglobus</taxon>
    </lineage>
</organism>
<dbReference type="SUPFAM" id="SSF53098">
    <property type="entry name" value="Ribonuclease H-like"/>
    <property type="match status" value="1"/>
</dbReference>
<dbReference type="PANTHER" id="PTHR10948:SF23">
    <property type="entry name" value="TRANSPOSASE INSI FOR INSERTION SEQUENCE ELEMENT IS30A-RELATED"/>
    <property type="match status" value="1"/>
</dbReference>
<dbReference type="AlphaFoldDB" id="A0A1Q2MCJ2"/>
<dbReference type="Gene3D" id="3.30.420.10">
    <property type="entry name" value="Ribonuclease H-like superfamily/Ribonuclease H"/>
    <property type="match status" value="1"/>
</dbReference>
<dbReference type="KEGG" id="pbas:SMSP2_00738"/>
<dbReference type="InterPro" id="IPR001584">
    <property type="entry name" value="Integrase_cat-core"/>
</dbReference>
<dbReference type="GO" id="GO:0015074">
    <property type="term" value="P:DNA integration"/>
    <property type="evidence" value="ECO:0007669"/>
    <property type="project" value="InterPro"/>
</dbReference>
<dbReference type="GO" id="GO:0004803">
    <property type="term" value="F:transposase activity"/>
    <property type="evidence" value="ECO:0007669"/>
    <property type="project" value="InterPro"/>
</dbReference>
<keyword evidence="5" id="KW-0233">DNA recombination</keyword>
<dbReference type="KEGG" id="pbas:SMSP2_02765"/>
<dbReference type="EMBL" id="CP019646">
    <property type="protein sequence ID" value="AQQ72181.1"/>
    <property type="molecule type" value="Genomic_DNA"/>
</dbReference>
<evidence type="ECO:0000256" key="1">
    <source>
        <dbReference type="ARBA" id="ARBA00002190"/>
    </source>
</evidence>
<dbReference type="InterPro" id="IPR051917">
    <property type="entry name" value="Transposase-Integrase"/>
</dbReference>
<evidence type="ECO:0000313" key="9">
    <source>
        <dbReference type="EMBL" id="AQQ70989.1"/>
    </source>
</evidence>
<gene>
    <name evidence="7" type="ORF">SMSP2_00738</name>
    <name evidence="8" type="ORF">SMSP2_01344</name>
    <name evidence="9" type="ORF">SMSP2_01353</name>
    <name evidence="10" type="ORF">SMSP2_01680</name>
    <name evidence="11" type="ORF">SMSP2_01744</name>
    <name evidence="12" type="ORF">SMSP2_02205</name>
    <name evidence="13" type="ORF">SMSP2_02562</name>
    <name evidence="14" type="ORF">SMSP2_02765</name>
</gene>
<keyword evidence="4" id="KW-0238">DNA-binding</keyword>
<accession>A0A1Q2MCJ2</accession>
<dbReference type="PROSITE" id="PS01043">
    <property type="entry name" value="TRANSPOSASE_IS30"/>
    <property type="match status" value="1"/>
</dbReference>
<dbReference type="RefSeq" id="WP_146682659.1">
    <property type="nucleotide sequence ID" value="NZ_CP019646.1"/>
</dbReference>
<evidence type="ECO:0000313" key="14">
    <source>
        <dbReference type="EMBL" id="AQQ72382.1"/>
    </source>
</evidence>
<dbReference type="SUPFAM" id="SSF46689">
    <property type="entry name" value="Homeodomain-like"/>
    <property type="match status" value="1"/>
</dbReference>
<dbReference type="EMBL" id="CP019646">
    <property type="protein sequence ID" value="AQQ72382.1"/>
    <property type="molecule type" value="Genomic_DNA"/>
</dbReference>
<dbReference type="EMBL" id="CP019646">
    <property type="protein sequence ID" value="AQQ71826.1"/>
    <property type="molecule type" value="Genomic_DNA"/>
</dbReference>
<dbReference type="Pfam" id="PF13936">
    <property type="entry name" value="HTH_38"/>
    <property type="match status" value="1"/>
</dbReference>